<comment type="caution">
    <text evidence="1">The sequence shown here is derived from an EMBL/GenBank/DDBJ whole genome shotgun (WGS) entry which is preliminary data.</text>
</comment>
<accession>A0ABR1G8P5</accession>
<keyword evidence="2" id="KW-1185">Reference proteome</keyword>
<sequence>MAEPAKPDDPAYASVAQAPDNGAPESPTPAKAEPVDVMMPALIADDITLTETFDDNGDHHDHGAREAKSAMTKDEREKVLARLTERIGPSASDWEKVLARLAALEARAKSDDDDSSKKSDDCDEMLEELEDELTSFNTACISALCTPGTTDAKPRSSLILQTFCAILTSMVLNVLTASVQDQVTQVVEWEDDLVFGWGSTKTRHKTYWAFVYDTLVFDVPLGTVLVSGVASLVISLDLRGAFRECMLNHLLLNMCRPVVTGNKDAEPVAMWRWLVAQLLDKSVRVFNISYVSAAIFLIGTSDGTVDLVLNCTALNFLLSVDNLLGETFALFSRKAFGLDDDSDDFIEGIPSQANLREMCRMIRVEPIAQKNFSIGCWCNFTASFVIQLVCIWLMQKKSSYGDVFEYHEDGPLNALGISSDANYISKVVRASLIALVIVFTFTDTVIIGSVLSHGQSMAARVRIAAMNFTTEAVVLYVAFTFLHHTLIIEQIMKWRMDHTLKDCYDEYGDDCKYRARGYGGMAPN</sequence>
<evidence type="ECO:0000313" key="2">
    <source>
        <dbReference type="Proteomes" id="UP001363151"/>
    </source>
</evidence>
<name>A0ABR1G8P5_AURAN</name>
<dbReference type="KEGG" id="aaf:AURANDRAFT_60456"/>
<gene>
    <name evidence="1" type="ORF">SO694_00048042</name>
</gene>
<protein>
    <submittedName>
        <fullName evidence="1">Uncharacterized protein</fullName>
    </submittedName>
</protein>
<evidence type="ECO:0000313" key="1">
    <source>
        <dbReference type="EMBL" id="KAK7249352.1"/>
    </source>
</evidence>
<proteinExistence type="predicted"/>
<dbReference type="Proteomes" id="UP001363151">
    <property type="component" value="Unassembled WGS sequence"/>
</dbReference>
<dbReference type="EMBL" id="JBBJCI010000079">
    <property type="protein sequence ID" value="KAK7249352.1"/>
    <property type="molecule type" value="Genomic_DNA"/>
</dbReference>
<reference evidence="1 2" key="1">
    <citation type="submission" date="2024-03" db="EMBL/GenBank/DDBJ databases">
        <title>Aureococcus anophagefferens CCMP1851 and Kratosvirus quantuckense: Draft genome of a second virus-susceptible host strain in the model system.</title>
        <authorList>
            <person name="Chase E."/>
            <person name="Truchon A.R."/>
            <person name="Schepens W."/>
            <person name="Wilhelm S.W."/>
        </authorList>
    </citation>
    <scope>NUCLEOTIDE SEQUENCE [LARGE SCALE GENOMIC DNA]</scope>
    <source>
        <strain evidence="1 2">CCMP1851</strain>
    </source>
</reference>
<organism evidence="1 2">
    <name type="scientific">Aureococcus anophagefferens</name>
    <name type="common">Harmful bloom alga</name>
    <dbReference type="NCBI Taxonomy" id="44056"/>
    <lineage>
        <taxon>Eukaryota</taxon>
        <taxon>Sar</taxon>
        <taxon>Stramenopiles</taxon>
        <taxon>Ochrophyta</taxon>
        <taxon>Pelagophyceae</taxon>
        <taxon>Pelagomonadales</taxon>
        <taxon>Pelagomonadaceae</taxon>
        <taxon>Aureococcus</taxon>
    </lineage>
</organism>